<protein>
    <submittedName>
        <fullName evidence="1">Uncharacterized protein</fullName>
    </submittedName>
</protein>
<organism evidence="1">
    <name type="scientific">Rhizophora mucronata</name>
    <name type="common">Asiatic mangrove</name>
    <dbReference type="NCBI Taxonomy" id="61149"/>
    <lineage>
        <taxon>Eukaryota</taxon>
        <taxon>Viridiplantae</taxon>
        <taxon>Streptophyta</taxon>
        <taxon>Embryophyta</taxon>
        <taxon>Tracheophyta</taxon>
        <taxon>Spermatophyta</taxon>
        <taxon>Magnoliopsida</taxon>
        <taxon>eudicotyledons</taxon>
        <taxon>Gunneridae</taxon>
        <taxon>Pentapetalae</taxon>
        <taxon>rosids</taxon>
        <taxon>fabids</taxon>
        <taxon>Malpighiales</taxon>
        <taxon>Rhizophoraceae</taxon>
        <taxon>Rhizophora</taxon>
    </lineage>
</organism>
<dbReference type="EMBL" id="GGEC01048867">
    <property type="protein sequence ID" value="MBX29351.1"/>
    <property type="molecule type" value="Transcribed_RNA"/>
</dbReference>
<reference evidence="1" key="1">
    <citation type="submission" date="2018-02" db="EMBL/GenBank/DDBJ databases">
        <title>Rhizophora mucronata_Transcriptome.</title>
        <authorList>
            <person name="Meera S.P."/>
            <person name="Sreeshan A."/>
            <person name="Augustine A."/>
        </authorList>
    </citation>
    <scope>NUCLEOTIDE SEQUENCE</scope>
    <source>
        <tissue evidence="1">Leaf</tissue>
    </source>
</reference>
<accession>A0A2P2MGI9</accession>
<evidence type="ECO:0000313" key="1">
    <source>
        <dbReference type="EMBL" id="MBX29351.1"/>
    </source>
</evidence>
<sequence length="8" mass="1095">MAYYYKTR</sequence>
<proteinExistence type="predicted"/>
<name>A0A2P2MGI9_RHIMU</name>